<feature type="region of interest" description="Disordered" evidence="1">
    <location>
        <begin position="1"/>
        <end position="25"/>
    </location>
</feature>
<dbReference type="EMBL" id="SNRW01019908">
    <property type="protein sequence ID" value="KAA6365946.1"/>
    <property type="molecule type" value="Genomic_DNA"/>
</dbReference>
<evidence type="ECO:0000313" key="2">
    <source>
        <dbReference type="EMBL" id="KAA6365946.1"/>
    </source>
</evidence>
<reference evidence="2 3" key="1">
    <citation type="submission" date="2019-03" db="EMBL/GenBank/DDBJ databases">
        <title>Single cell metagenomics reveals metabolic interactions within the superorganism composed of flagellate Streblomastix strix and complex community of Bacteroidetes bacteria on its surface.</title>
        <authorList>
            <person name="Treitli S.C."/>
            <person name="Kolisko M."/>
            <person name="Husnik F."/>
            <person name="Keeling P."/>
            <person name="Hampl V."/>
        </authorList>
    </citation>
    <scope>NUCLEOTIDE SEQUENCE [LARGE SCALE GENOMIC DNA]</scope>
    <source>
        <strain evidence="2">ST1C</strain>
    </source>
</reference>
<comment type="caution">
    <text evidence="2">The sequence shown here is derived from an EMBL/GenBank/DDBJ whole genome shotgun (WGS) entry which is preliminary data.</text>
</comment>
<evidence type="ECO:0000256" key="1">
    <source>
        <dbReference type="SAM" id="MobiDB-lite"/>
    </source>
</evidence>
<dbReference type="Proteomes" id="UP000324800">
    <property type="component" value="Unassembled WGS sequence"/>
</dbReference>
<sequence>MNKTVLQSEGQIGNPSVFQTPNGIPSLNPSAATFHPNSTMANPSEQMGRRLLGFIHQWKLLLAQELVERGLQAERKSSESPKILKALK</sequence>
<organism evidence="2 3">
    <name type="scientific">Streblomastix strix</name>
    <dbReference type="NCBI Taxonomy" id="222440"/>
    <lineage>
        <taxon>Eukaryota</taxon>
        <taxon>Metamonada</taxon>
        <taxon>Preaxostyla</taxon>
        <taxon>Oxymonadida</taxon>
        <taxon>Streblomastigidae</taxon>
        <taxon>Streblomastix</taxon>
    </lineage>
</organism>
<proteinExistence type="predicted"/>
<dbReference type="AlphaFoldDB" id="A0A5J4U550"/>
<accession>A0A5J4U550</accession>
<protein>
    <submittedName>
        <fullName evidence="2">Uncharacterized protein</fullName>
    </submittedName>
</protein>
<evidence type="ECO:0000313" key="3">
    <source>
        <dbReference type="Proteomes" id="UP000324800"/>
    </source>
</evidence>
<gene>
    <name evidence="2" type="ORF">EZS28_038528</name>
</gene>
<name>A0A5J4U550_9EUKA</name>